<evidence type="ECO:0000256" key="1">
    <source>
        <dbReference type="SAM" id="Phobius"/>
    </source>
</evidence>
<gene>
    <name evidence="2" type="primary">madL</name>
    <name evidence="2" type="ORF">EGI31_24650</name>
</gene>
<keyword evidence="1" id="KW-1133">Transmembrane helix</keyword>
<evidence type="ECO:0000313" key="3">
    <source>
        <dbReference type="Proteomes" id="UP001204144"/>
    </source>
</evidence>
<keyword evidence="3" id="KW-1185">Reference proteome</keyword>
<comment type="caution">
    <text evidence="2">The sequence shown here is derived from an EMBL/GenBank/DDBJ whole genome shotgun (WGS) entry which is preliminary data.</text>
</comment>
<dbReference type="InterPro" id="IPR004690">
    <property type="entry name" value="Maln_transptMadL"/>
</dbReference>
<dbReference type="Proteomes" id="UP001204144">
    <property type="component" value="Unassembled WGS sequence"/>
</dbReference>
<dbReference type="GO" id="GO:0016020">
    <property type="term" value="C:membrane"/>
    <property type="evidence" value="ECO:0007669"/>
    <property type="project" value="InterPro"/>
</dbReference>
<reference evidence="2 3" key="1">
    <citation type="submission" date="2018-11" db="EMBL/GenBank/DDBJ databases">
        <title>Novel bacteria species description.</title>
        <authorList>
            <person name="Han J.-H."/>
        </authorList>
    </citation>
    <scope>NUCLEOTIDE SEQUENCE [LARGE SCALE GENOMIC DNA]</scope>
    <source>
        <strain evidence="2 3">KCTC23259</strain>
    </source>
</reference>
<accession>A0AAE3H9D6</accession>
<sequence length="118" mass="12856">MIIYGVAILAFSYLTGQLCGEYLGEFLGVKANVGGVGFAMIILLLCKEWLQKKGWLDGEFEKGVDFWNKMYIPVIIAMSASQNVKVAVSSGFLAVLVGVVPVVAAFFTLPYLIKLSQK</sequence>
<keyword evidence="1" id="KW-0472">Membrane</keyword>
<proteinExistence type="predicted"/>
<keyword evidence="1" id="KW-0812">Transmembrane</keyword>
<dbReference type="NCBIfam" id="TIGR00807">
    <property type="entry name" value="malonate_madL"/>
    <property type="match status" value="1"/>
</dbReference>
<feature type="transmembrane region" description="Helical" evidence="1">
    <location>
        <begin position="90"/>
        <end position="113"/>
    </location>
</feature>
<dbReference type="Pfam" id="PF03817">
    <property type="entry name" value="MadL"/>
    <property type="match status" value="1"/>
</dbReference>
<protein>
    <submittedName>
        <fullName evidence="2">Malonate transporter subunit MadL</fullName>
    </submittedName>
</protein>
<name>A0AAE3H9D6_9BACT</name>
<organism evidence="2 3">
    <name type="scientific">Lacihabitans soyangensis</name>
    <dbReference type="NCBI Taxonomy" id="869394"/>
    <lineage>
        <taxon>Bacteria</taxon>
        <taxon>Pseudomonadati</taxon>
        <taxon>Bacteroidota</taxon>
        <taxon>Cytophagia</taxon>
        <taxon>Cytophagales</taxon>
        <taxon>Leadbetterellaceae</taxon>
        <taxon>Lacihabitans</taxon>
    </lineage>
</organism>
<evidence type="ECO:0000313" key="2">
    <source>
        <dbReference type="EMBL" id="MCP9766140.1"/>
    </source>
</evidence>
<feature type="transmembrane region" description="Helical" evidence="1">
    <location>
        <begin position="26"/>
        <end position="46"/>
    </location>
</feature>
<dbReference type="EMBL" id="RJUF01000195">
    <property type="protein sequence ID" value="MCP9766140.1"/>
    <property type="molecule type" value="Genomic_DNA"/>
</dbReference>
<dbReference type="AlphaFoldDB" id="A0AAE3H9D6"/>
<dbReference type="RefSeq" id="WP_255039844.1">
    <property type="nucleotide sequence ID" value="NZ_RJUF01000195.1"/>
</dbReference>